<keyword evidence="4 7" id="KW-0378">Hydrolase</keyword>
<feature type="non-terminal residue" evidence="10">
    <location>
        <position position="251"/>
    </location>
</feature>
<keyword evidence="5 7" id="KW-0904">Protein phosphatase</keyword>
<dbReference type="FunFam" id="3.40.250.10:FF:000004">
    <property type="entry name" value="M-phase inducer phosphatase 1 isoform X1"/>
    <property type="match status" value="1"/>
</dbReference>
<comment type="similarity">
    <text evidence="1 7">Belongs to the MPI phosphatase family.</text>
</comment>
<feature type="non-terminal residue" evidence="10">
    <location>
        <position position="1"/>
    </location>
</feature>
<keyword evidence="11" id="KW-1185">Reference proteome</keyword>
<evidence type="ECO:0000259" key="9">
    <source>
        <dbReference type="PROSITE" id="PS50206"/>
    </source>
</evidence>
<keyword evidence="6 7" id="KW-0131">Cell cycle</keyword>
<proteinExistence type="inferred from homology"/>
<dbReference type="GO" id="GO:0005737">
    <property type="term" value="C:cytoplasm"/>
    <property type="evidence" value="ECO:0007669"/>
    <property type="project" value="TreeGrafter"/>
</dbReference>
<dbReference type="AlphaFoldDB" id="A0A7K9QFY7"/>
<evidence type="ECO:0000313" key="10">
    <source>
        <dbReference type="EMBL" id="NXI10353.1"/>
    </source>
</evidence>
<dbReference type="EMBL" id="VWZV01005191">
    <property type="protein sequence ID" value="NXI10353.1"/>
    <property type="molecule type" value="Genomic_DNA"/>
</dbReference>
<dbReference type="GO" id="GO:0004725">
    <property type="term" value="F:protein tyrosine phosphatase activity"/>
    <property type="evidence" value="ECO:0007669"/>
    <property type="project" value="UniProtKB-UniRule"/>
</dbReference>
<dbReference type="GO" id="GO:0005634">
    <property type="term" value="C:nucleus"/>
    <property type="evidence" value="ECO:0007669"/>
    <property type="project" value="TreeGrafter"/>
</dbReference>
<dbReference type="InterPro" id="IPR036873">
    <property type="entry name" value="Rhodanese-like_dom_sf"/>
</dbReference>
<dbReference type="EC" id="3.1.3.48" evidence="7"/>
<gene>
    <name evidence="10" type="primary">Cdc25b</name>
    <name evidence="10" type="ORF">IRECYA_R02219</name>
</gene>
<feature type="compositionally biased region" description="Basic and acidic residues" evidence="8">
    <location>
        <begin position="25"/>
        <end position="35"/>
    </location>
</feature>
<dbReference type="PROSITE" id="PS50206">
    <property type="entry name" value="RHODANESE_3"/>
    <property type="match status" value="1"/>
</dbReference>
<keyword evidence="3 7" id="KW-0498">Mitosis</keyword>
<evidence type="ECO:0000256" key="5">
    <source>
        <dbReference type="ARBA" id="ARBA00022912"/>
    </source>
</evidence>
<dbReference type="InterPro" id="IPR000751">
    <property type="entry name" value="MPI_Phosphatase"/>
</dbReference>
<dbReference type="GO" id="GO:0110032">
    <property type="term" value="P:positive regulation of G2/MI transition of meiotic cell cycle"/>
    <property type="evidence" value="ECO:0007669"/>
    <property type="project" value="TreeGrafter"/>
</dbReference>
<dbReference type="GO" id="GO:0000086">
    <property type="term" value="P:G2/M transition of mitotic cell cycle"/>
    <property type="evidence" value="ECO:0007669"/>
    <property type="project" value="TreeGrafter"/>
</dbReference>
<dbReference type="Proteomes" id="UP000530962">
    <property type="component" value="Unassembled WGS sequence"/>
</dbReference>
<dbReference type="GO" id="GO:0010971">
    <property type="term" value="P:positive regulation of G2/M transition of mitotic cell cycle"/>
    <property type="evidence" value="ECO:0007669"/>
    <property type="project" value="TreeGrafter"/>
</dbReference>
<dbReference type="GO" id="GO:0051301">
    <property type="term" value="P:cell division"/>
    <property type="evidence" value="ECO:0007669"/>
    <property type="project" value="UniProtKB-UniRule"/>
</dbReference>
<dbReference type="Gene3D" id="3.40.250.10">
    <property type="entry name" value="Rhodanese-like domain"/>
    <property type="match status" value="1"/>
</dbReference>
<dbReference type="PANTHER" id="PTHR10828">
    <property type="entry name" value="M-PHASE INDUCER PHOSPHATASE DUAL SPECIFICITY PHOSPHATASE CDC25"/>
    <property type="match status" value="1"/>
</dbReference>
<accession>A0A7K9QFY7</accession>
<dbReference type="CDD" id="cd01530">
    <property type="entry name" value="Cdc25"/>
    <property type="match status" value="1"/>
</dbReference>
<reference evidence="10 11" key="1">
    <citation type="submission" date="2019-09" db="EMBL/GenBank/DDBJ databases">
        <title>Bird 10,000 Genomes (B10K) Project - Family phase.</title>
        <authorList>
            <person name="Zhang G."/>
        </authorList>
    </citation>
    <scope>NUCLEOTIDE SEQUENCE [LARGE SCALE GENOMIC DNA]</scope>
    <source>
        <strain evidence="10">B10K-DU-001-26</strain>
        <tissue evidence="10">Muscle</tissue>
    </source>
</reference>
<dbReference type="SUPFAM" id="SSF52821">
    <property type="entry name" value="Rhodanese/Cell cycle control phosphatase"/>
    <property type="match status" value="1"/>
</dbReference>
<evidence type="ECO:0000256" key="7">
    <source>
        <dbReference type="RuleBase" id="RU368028"/>
    </source>
</evidence>
<dbReference type="PRINTS" id="PR00716">
    <property type="entry name" value="MPIPHPHTASE"/>
</dbReference>
<evidence type="ECO:0000256" key="2">
    <source>
        <dbReference type="ARBA" id="ARBA00022618"/>
    </source>
</evidence>
<name>A0A7K9QFY7_IRECY</name>
<dbReference type="PANTHER" id="PTHR10828:SF48">
    <property type="entry name" value="M-PHASE INDUCER PHOSPHATASE 2"/>
    <property type="match status" value="1"/>
</dbReference>
<protein>
    <recommendedName>
        <fullName evidence="7">M-phase inducer phosphatase</fullName>
        <ecNumber evidence="7">3.1.3.48</ecNumber>
    </recommendedName>
</protein>
<comment type="caution">
    <text evidence="10">The sequence shown here is derived from an EMBL/GenBank/DDBJ whole genome shotgun (WGS) entry which is preliminary data.</text>
</comment>
<dbReference type="SMART" id="SM00450">
    <property type="entry name" value="RHOD"/>
    <property type="match status" value="1"/>
</dbReference>
<comment type="function">
    <text evidence="7">Tyrosine protein phosphatase which functions as a dosage-dependent inducer of mitotic progression.</text>
</comment>
<comment type="catalytic activity">
    <reaction evidence="7">
        <text>O-phospho-L-tyrosyl-[protein] + H2O = L-tyrosyl-[protein] + phosphate</text>
        <dbReference type="Rhea" id="RHEA:10684"/>
        <dbReference type="Rhea" id="RHEA-COMP:10136"/>
        <dbReference type="Rhea" id="RHEA-COMP:20101"/>
        <dbReference type="ChEBI" id="CHEBI:15377"/>
        <dbReference type="ChEBI" id="CHEBI:43474"/>
        <dbReference type="ChEBI" id="CHEBI:46858"/>
        <dbReference type="ChEBI" id="CHEBI:61978"/>
        <dbReference type="EC" id="3.1.3.48"/>
    </reaction>
</comment>
<sequence>CRQLFRSPSVPGSGPGHVPKRGRPSYRDSRAEAKRQRTVTGSLEQEASLEPVGDGEAWLEPCRSARLEEIEDLLARDDQELVGDFSKPHLLPTVEGKEPGLKYISPGTLAAVLTGHFSGSIASGVVVDCRYPYEYEGGHVKGAVNLPLERDVEEFLLERPVAAQEAGKRVIVIFHCEFSVERGPKMCKFLRERDRSCHEYPQLRYPELYVLKGGYREFFLHFPSHCEPRGYRPMEHPAFKEELRKFRGQSR</sequence>
<evidence type="ECO:0000256" key="3">
    <source>
        <dbReference type="ARBA" id="ARBA00022776"/>
    </source>
</evidence>
<feature type="region of interest" description="Disordered" evidence="8">
    <location>
        <begin position="1"/>
        <end position="54"/>
    </location>
</feature>
<feature type="domain" description="Rhodanese" evidence="9">
    <location>
        <begin position="120"/>
        <end position="227"/>
    </location>
</feature>
<evidence type="ECO:0000313" key="11">
    <source>
        <dbReference type="Proteomes" id="UP000530962"/>
    </source>
</evidence>
<evidence type="ECO:0000256" key="6">
    <source>
        <dbReference type="ARBA" id="ARBA00023306"/>
    </source>
</evidence>
<evidence type="ECO:0000256" key="1">
    <source>
        <dbReference type="ARBA" id="ARBA00011065"/>
    </source>
</evidence>
<keyword evidence="2 7" id="KW-0132">Cell division</keyword>
<dbReference type="Pfam" id="PF00581">
    <property type="entry name" value="Rhodanese"/>
    <property type="match status" value="1"/>
</dbReference>
<evidence type="ECO:0000256" key="8">
    <source>
        <dbReference type="SAM" id="MobiDB-lite"/>
    </source>
</evidence>
<dbReference type="InterPro" id="IPR001763">
    <property type="entry name" value="Rhodanese-like_dom"/>
</dbReference>
<evidence type="ECO:0000256" key="4">
    <source>
        <dbReference type="ARBA" id="ARBA00022801"/>
    </source>
</evidence>
<organism evidence="10 11">
    <name type="scientific">Irena cyanogastra</name>
    <name type="common">Philippine fairy-bluebird</name>
    <dbReference type="NCBI Taxonomy" id="175120"/>
    <lineage>
        <taxon>Eukaryota</taxon>
        <taxon>Metazoa</taxon>
        <taxon>Chordata</taxon>
        <taxon>Craniata</taxon>
        <taxon>Vertebrata</taxon>
        <taxon>Euteleostomi</taxon>
        <taxon>Archelosauria</taxon>
        <taxon>Archosauria</taxon>
        <taxon>Dinosauria</taxon>
        <taxon>Saurischia</taxon>
        <taxon>Theropoda</taxon>
        <taxon>Coelurosauria</taxon>
        <taxon>Aves</taxon>
        <taxon>Neognathae</taxon>
        <taxon>Neoaves</taxon>
        <taxon>Telluraves</taxon>
        <taxon>Australaves</taxon>
        <taxon>Passeriformes</taxon>
        <taxon>Corvoidea</taxon>
        <taxon>Irenidae</taxon>
        <taxon>Irena</taxon>
    </lineage>
</organism>